<gene>
    <name evidence="2" type="ORF">H8S45_04085</name>
</gene>
<proteinExistence type="predicted"/>
<comment type="caution">
    <text evidence="2">The sequence shown here is derived from an EMBL/GenBank/DDBJ whole genome shotgun (WGS) entry which is preliminary data.</text>
</comment>
<keyword evidence="1" id="KW-0812">Transmembrane</keyword>
<dbReference type="Proteomes" id="UP000606499">
    <property type="component" value="Unassembled WGS sequence"/>
</dbReference>
<organism evidence="2 3">
    <name type="scientific">Agathobaculum faecis</name>
    <dbReference type="NCBI Taxonomy" id="2763013"/>
    <lineage>
        <taxon>Bacteria</taxon>
        <taxon>Bacillati</taxon>
        <taxon>Bacillota</taxon>
        <taxon>Clostridia</taxon>
        <taxon>Eubacteriales</taxon>
        <taxon>Butyricicoccaceae</taxon>
        <taxon>Agathobaculum</taxon>
    </lineage>
</organism>
<dbReference type="EMBL" id="JACOPL010000003">
    <property type="protein sequence ID" value="MBC5724639.1"/>
    <property type="molecule type" value="Genomic_DNA"/>
</dbReference>
<evidence type="ECO:0000256" key="1">
    <source>
        <dbReference type="SAM" id="Phobius"/>
    </source>
</evidence>
<dbReference type="AlphaFoldDB" id="A0A923LVB8"/>
<dbReference type="RefSeq" id="WP_054326833.1">
    <property type="nucleotide sequence ID" value="NZ_JACOPL010000003.1"/>
</dbReference>
<protein>
    <submittedName>
        <fullName evidence="2">Uncharacterized protein</fullName>
    </submittedName>
</protein>
<keyword evidence="1" id="KW-0472">Membrane</keyword>
<reference evidence="2" key="1">
    <citation type="submission" date="2020-08" db="EMBL/GenBank/DDBJ databases">
        <title>Genome public.</title>
        <authorList>
            <person name="Liu C."/>
            <person name="Sun Q."/>
        </authorList>
    </citation>
    <scope>NUCLEOTIDE SEQUENCE</scope>
    <source>
        <strain evidence="2">NSJ-28</strain>
    </source>
</reference>
<evidence type="ECO:0000313" key="2">
    <source>
        <dbReference type="EMBL" id="MBC5724639.1"/>
    </source>
</evidence>
<feature type="transmembrane region" description="Helical" evidence="1">
    <location>
        <begin position="40"/>
        <end position="58"/>
    </location>
</feature>
<evidence type="ECO:0000313" key="3">
    <source>
        <dbReference type="Proteomes" id="UP000606499"/>
    </source>
</evidence>
<name>A0A923LVB8_9FIRM</name>
<keyword evidence="3" id="KW-1185">Reference proteome</keyword>
<keyword evidence="1" id="KW-1133">Transmembrane helix</keyword>
<accession>A0A923LVB8</accession>
<sequence>MTKKKSRLIALVMLIAAAAFFIYALHHPEASFPWSNAVTYILYGLYLIVMLVMAAAPFKKK</sequence>